<dbReference type="AlphaFoldDB" id="A0A1E3AUT3"/>
<evidence type="ECO:0000313" key="2">
    <source>
        <dbReference type="EMBL" id="ODM12404.1"/>
    </source>
</evidence>
<dbReference type="EMBL" id="MCGI01000001">
    <property type="protein sequence ID" value="ODM12404.1"/>
    <property type="molecule type" value="Genomic_DNA"/>
</dbReference>
<dbReference type="InterPro" id="IPR050955">
    <property type="entry name" value="Plant_Biomass_Hydrol_Est"/>
</dbReference>
<dbReference type="Gene3D" id="3.40.50.1820">
    <property type="entry name" value="alpha/beta hydrolase"/>
    <property type="match status" value="1"/>
</dbReference>
<dbReference type="InterPro" id="IPR029058">
    <property type="entry name" value="AB_hydrolase_fold"/>
</dbReference>
<protein>
    <submittedName>
        <fullName evidence="2">Alpha/beta hydrolase family protein</fullName>
    </submittedName>
</protein>
<gene>
    <name evidence="2" type="ORF">BEH84_00118</name>
</gene>
<sequence>MKNWIPLLRYDTLTNKRIPDPEEENELPYDEEAFAQTDIGRELTQNLELYRKYSESPMHPEVIAYWEKRGLKKELFDYETEEGKYAYSVFTPLDMKTNKKYAMIYFSHGGGVTINLAETYGFNTLAAVEKYIVVYPNNGGRSNNEVDTEFPRIMETLREKKYPIDWERVYCAGFSSGSEASVCAACTCPEMAAAVAVLPGGQPFKDLKFHTGPDYYASTKGLRIPGIFIGGTADVASYPAPWILDNKKKDYRVHNLDIWMRDIAQIKNYRPLSSAHMEELLANSQDPVEREFGLEFDISYSFHVQGADWLGGEFYGKDGAPVMRYARAIGIPHVVWSSQANLAWDYLKHFRRDQDTGESIYDPVICWGER</sequence>
<dbReference type="PANTHER" id="PTHR43037:SF1">
    <property type="entry name" value="BLL1128 PROTEIN"/>
    <property type="match status" value="1"/>
</dbReference>
<evidence type="ECO:0000313" key="3">
    <source>
        <dbReference type="Proteomes" id="UP000095003"/>
    </source>
</evidence>
<keyword evidence="1" id="KW-0732">Signal</keyword>
<comment type="caution">
    <text evidence="2">The sequence shown here is derived from an EMBL/GenBank/DDBJ whole genome shotgun (WGS) entry which is preliminary data.</text>
</comment>
<accession>A0A1E3AUT3</accession>
<dbReference type="GeneID" id="93303481"/>
<evidence type="ECO:0000256" key="1">
    <source>
        <dbReference type="ARBA" id="ARBA00022729"/>
    </source>
</evidence>
<dbReference type="RefSeq" id="WP_069155399.1">
    <property type="nucleotide sequence ID" value="NZ_DBFYTC010000223.1"/>
</dbReference>
<proteinExistence type="predicted"/>
<organism evidence="2 3">
    <name type="scientific">Eisenbergiella tayi</name>
    <dbReference type="NCBI Taxonomy" id="1432052"/>
    <lineage>
        <taxon>Bacteria</taxon>
        <taxon>Bacillati</taxon>
        <taxon>Bacillota</taxon>
        <taxon>Clostridia</taxon>
        <taxon>Lachnospirales</taxon>
        <taxon>Lachnospiraceae</taxon>
        <taxon>Eisenbergiella</taxon>
    </lineage>
</organism>
<reference evidence="2 3" key="1">
    <citation type="submission" date="2016-07" db="EMBL/GenBank/DDBJ databases">
        <title>Characterization of isolates of Eisenbergiella tayi derived from blood cultures, using whole genome sequencing.</title>
        <authorList>
            <person name="Burdz T."/>
            <person name="Wiebe D."/>
            <person name="Huynh C."/>
            <person name="Bernard K."/>
        </authorList>
    </citation>
    <scope>NUCLEOTIDE SEQUENCE [LARGE SCALE GENOMIC DNA]</scope>
    <source>
        <strain evidence="2 3">NML 120489</strain>
    </source>
</reference>
<dbReference type="GO" id="GO:0016787">
    <property type="term" value="F:hydrolase activity"/>
    <property type="evidence" value="ECO:0007669"/>
    <property type="project" value="UniProtKB-KW"/>
</dbReference>
<dbReference type="PANTHER" id="PTHR43037">
    <property type="entry name" value="UNNAMED PRODUCT-RELATED"/>
    <property type="match status" value="1"/>
</dbReference>
<name>A0A1E3AUT3_9FIRM</name>
<dbReference type="SUPFAM" id="SSF53474">
    <property type="entry name" value="alpha/beta-Hydrolases"/>
    <property type="match status" value="1"/>
</dbReference>
<dbReference type="Proteomes" id="UP000095003">
    <property type="component" value="Unassembled WGS sequence"/>
</dbReference>
<keyword evidence="2" id="KW-0378">Hydrolase</keyword>